<dbReference type="CDD" id="cd00093">
    <property type="entry name" value="HTH_XRE"/>
    <property type="match status" value="1"/>
</dbReference>
<dbReference type="PROSITE" id="PS50943">
    <property type="entry name" value="HTH_CROC1"/>
    <property type="match status" value="1"/>
</dbReference>
<dbReference type="SUPFAM" id="SSF47413">
    <property type="entry name" value="lambda repressor-like DNA-binding domains"/>
    <property type="match status" value="1"/>
</dbReference>
<sequence>MLDSLKNIDRANLSAMKQKEITGRYADIALRLRAARSYFDMPQKDFAEAANVQQKSYNQWESGDFRISIQGAIKLRERYGISLDFIYVGNMDALPTKMSNALASILRDSASSASKDSGED</sequence>
<gene>
    <name evidence="2" type="ORF">C0081_12245</name>
</gene>
<proteinExistence type="predicted"/>
<protein>
    <recommendedName>
        <fullName evidence="1">HTH cro/C1-type domain-containing protein</fullName>
    </recommendedName>
</protein>
<dbReference type="InterPro" id="IPR001387">
    <property type="entry name" value="Cro/C1-type_HTH"/>
</dbReference>
<evidence type="ECO:0000313" key="3">
    <source>
        <dbReference type="Proteomes" id="UP000234881"/>
    </source>
</evidence>
<evidence type="ECO:0000259" key="1">
    <source>
        <dbReference type="PROSITE" id="PS50943"/>
    </source>
</evidence>
<dbReference type="Pfam" id="PF01381">
    <property type="entry name" value="HTH_3"/>
    <property type="match status" value="1"/>
</dbReference>
<keyword evidence="3" id="KW-1185">Reference proteome</keyword>
<dbReference type="AlphaFoldDB" id="A0A2N5XQP1"/>
<reference evidence="2 3" key="1">
    <citation type="submission" date="2018-01" db="EMBL/GenBank/DDBJ databases">
        <title>The draft genome sequence of Cohaesibacter sp. H1304.</title>
        <authorList>
            <person name="Wang N.-N."/>
            <person name="Du Z.-J."/>
        </authorList>
    </citation>
    <scope>NUCLEOTIDE SEQUENCE [LARGE SCALE GENOMIC DNA]</scope>
    <source>
        <strain evidence="2 3">H1304</strain>
    </source>
</reference>
<dbReference type="OrthoDB" id="8235893at2"/>
<dbReference type="Gene3D" id="1.10.260.40">
    <property type="entry name" value="lambda repressor-like DNA-binding domains"/>
    <property type="match status" value="1"/>
</dbReference>
<comment type="caution">
    <text evidence="2">The sequence shown here is derived from an EMBL/GenBank/DDBJ whole genome shotgun (WGS) entry which is preliminary data.</text>
</comment>
<name>A0A2N5XQP1_9HYPH</name>
<dbReference type="EMBL" id="PKUQ01000022">
    <property type="protein sequence ID" value="PLW76824.1"/>
    <property type="molecule type" value="Genomic_DNA"/>
</dbReference>
<feature type="domain" description="HTH cro/C1-type" evidence="1">
    <location>
        <begin position="32"/>
        <end position="86"/>
    </location>
</feature>
<evidence type="ECO:0000313" key="2">
    <source>
        <dbReference type="EMBL" id="PLW76824.1"/>
    </source>
</evidence>
<dbReference type="SMART" id="SM00530">
    <property type="entry name" value="HTH_XRE"/>
    <property type="match status" value="1"/>
</dbReference>
<accession>A0A2N5XQP1</accession>
<dbReference type="InterPro" id="IPR010982">
    <property type="entry name" value="Lambda_DNA-bd_dom_sf"/>
</dbReference>
<dbReference type="Proteomes" id="UP000234881">
    <property type="component" value="Unassembled WGS sequence"/>
</dbReference>
<organism evidence="2 3">
    <name type="scientific">Cohaesibacter celericrescens</name>
    <dbReference type="NCBI Taxonomy" id="2067669"/>
    <lineage>
        <taxon>Bacteria</taxon>
        <taxon>Pseudomonadati</taxon>
        <taxon>Pseudomonadota</taxon>
        <taxon>Alphaproteobacteria</taxon>
        <taxon>Hyphomicrobiales</taxon>
        <taxon>Cohaesibacteraceae</taxon>
    </lineage>
</organism>
<dbReference type="GO" id="GO:0003677">
    <property type="term" value="F:DNA binding"/>
    <property type="evidence" value="ECO:0007669"/>
    <property type="project" value="InterPro"/>
</dbReference>